<dbReference type="EMBL" id="JH651380">
    <property type="protein sequence ID" value="EIJ37099.1"/>
    <property type="molecule type" value="Genomic_DNA"/>
</dbReference>
<gene>
    <name evidence="2" type="ORF">JoomaDRAFT_0033</name>
</gene>
<feature type="transmembrane region" description="Helical" evidence="1">
    <location>
        <begin position="20"/>
        <end position="40"/>
    </location>
</feature>
<keyword evidence="3" id="KW-1185">Reference proteome</keyword>
<dbReference type="AlphaFoldDB" id="I3C0F6"/>
<protein>
    <recommendedName>
        <fullName evidence="4">Conjugal transfer protein TraK</fullName>
    </recommendedName>
</protein>
<evidence type="ECO:0000313" key="3">
    <source>
        <dbReference type="Proteomes" id="UP000004690"/>
    </source>
</evidence>
<dbReference type="RefSeq" id="WP_008615730.1">
    <property type="nucleotide sequence ID" value="NZ_JH651380.1"/>
</dbReference>
<keyword evidence="1" id="KW-0472">Membrane</keyword>
<dbReference type="HOGENOM" id="CLU_1314026_0_0_10"/>
<dbReference type="OrthoDB" id="1039148at2"/>
<name>I3C0F6_9FLAO</name>
<proteinExistence type="predicted"/>
<dbReference type="STRING" id="926559.JoomaDRAFT_0033"/>
<organism evidence="2 3">
    <name type="scientific">Galbibacter orientalis DSM 19592</name>
    <dbReference type="NCBI Taxonomy" id="926559"/>
    <lineage>
        <taxon>Bacteria</taxon>
        <taxon>Pseudomonadati</taxon>
        <taxon>Bacteroidota</taxon>
        <taxon>Flavobacteriia</taxon>
        <taxon>Flavobacteriales</taxon>
        <taxon>Flavobacteriaceae</taxon>
        <taxon>Galbibacter</taxon>
    </lineage>
</organism>
<dbReference type="Proteomes" id="UP000004690">
    <property type="component" value="Unassembled WGS sequence"/>
</dbReference>
<keyword evidence="1" id="KW-0812">Transmembrane</keyword>
<dbReference type="eggNOG" id="COG3701">
    <property type="taxonomic scope" value="Bacteria"/>
</dbReference>
<evidence type="ECO:0000313" key="2">
    <source>
        <dbReference type="EMBL" id="EIJ37099.1"/>
    </source>
</evidence>
<evidence type="ECO:0000256" key="1">
    <source>
        <dbReference type="SAM" id="Phobius"/>
    </source>
</evidence>
<evidence type="ECO:0008006" key="4">
    <source>
        <dbReference type="Google" id="ProtNLM"/>
    </source>
</evidence>
<accession>I3C0F6</accession>
<keyword evidence="1" id="KW-1133">Transmembrane helix</keyword>
<reference evidence="2 3" key="1">
    <citation type="submission" date="2012-02" db="EMBL/GenBank/DDBJ databases">
        <title>Improved High-Quality Draft genome of Joostella marina DSM 19592.</title>
        <authorList>
            <consortium name="US DOE Joint Genome Institute (JGI-PGF)"/>
            <person name="Lucas S."/>
            <person name="Copeland A."/>
            <person name="Lapidus A."/>
            <person name="Bruce D."/>
            <person name="Goodwin L."/>
            <person name="Pitluck S."/>
            <person name="Peters L."/>
            <person name="Chertkov O."/>
            <person name="Ovchinnikova G."/>
            <person name="Kyrpides N."/>
            <person name="Mavromatis K."/>
            <person name="Detter J.C."/>
            <person name="Han C."/>
            <person name="Land M."/>
            <person name="Hauser L."/>
            <person name="Markowitz V."/>
            <person name="Cheng J.-F."/>
            <person name="Hugenholtz P."/>
            <person name="Woyke T."/>
            <person name="Wu D."/>
            <person name="Tindall B."/>
            <person name="Brambilla E."/>
            <person name="Klenk H.-P."/>
            <person name="Eisen J.A."/>
        </authorList>
    </citation>
    <scope>NUCLEOTIDE SEQUENCE [LARGE SCALE GENOMIC DNA]</scope>
    <source>
        <strain evidence="2 3">DSM 19592</strain>
    </source>
</reference>
<sequence length="204" mass="23594">MKLKTPYKNIYQILGQNRWIVLASIIGSVITSVVSILVVIKLHKETLRNAFVVSQEGQVIPLKIAKERTNLKVEALAHLARFHRCFYQLSASNYKEQIAKALWLGDTSVDEVYQQKKAEGVYNRLLQYALVQKVTEIHTEVDLDTKPFKFQTQVRFEIKRGTVTDHYKLITTGKLLRIERNFPHNPHGLLITEFYENSLQKLAN</sequence>